<keyword evidence="4" id="KW-1185">Reference proteome</keyword>
<organism evidence="3 4">
    <name type="scientific">Streptomyces griseoruber</name>
    <dbReference type="NCBI Taxonomy" id="1943"/>
    <lineage>
        <taxon>Bacteria</taxon>
        <taxon>Bacillati</taxon>
        <taxon>Actinomycetota</taxon>
        <taxon>Actinomycetes</taxon>
        <taxon>Kitasatosporales</taxon>
        <taxon>Streptomycetaceae</taxon>
        <taxon>Streptomyces</taxon>
    </lineage>
</organism>
<dbReference type="EMBL" id="LMWW01000051">
    <property type="protein sequence ID" value="KUN78976.1"/>
    <property type="molecule type" value="Genomic_DNA"/>
</dbReference>
<dbReference type="InterPro" id="IPR042099">
    <property type="entry name" value="ANL_N_sf"/>
</dbReference>
<dbReference type="GO" id="GO:0005886">
    <property type="term" value="C:plasma membrane"/>
    <property type="evidence" value="ECO:0007669"/>
    <property type="project" value="TreeGrafter"/>
</dbReference>
<comment type="similarity">
    <text evidence="1">Belongs to the ATP-dependent AMP-binding enzyme family.</text>
</comment>
<dbReference type="RefSeq" id="WP_055632161.1">
    <property type="nucleotide sequence ID" value="NZ_JBIRTR010000036.1"/>
</dbReference>
<proteinExistence type="inferred from homology"/>
<dbReference type="GO" id="GO:0006633">
    <property type="term" value="P:fatty acid biosynthetic process"/>
    <property type="evidence" value="ECO:0007669"/>
    <property type="project" value="TreeGrafter"/>
</dbReference>
<dbReference type="SUPFAM" id="SSF56801">
    <property type="entry name" value="Acetyl-CoA synthetase-like"/>
    <property type="match status" value="1"/>
</dbReference>
<dbReference type="AlphaFoldDB" id="A0A124I1Z0"/>
<dbReference type="InterPro" id="IPR000873">
    <property type="entry name" value="AMP-dep_synth/lig_dom"/>
</dbReference>
<evidence type="ECO:0000259" key="2">
    <source>
        <dbReference type="Pfam" id="PF00501"/>
    </source>
</evidence>
<dbReference type="PROSITE" id="PS00455">
    <property type="entry name" value="AMP_BINDING"/>
    <property type="match status" value="1"/>
</dbReference>
<dbReference type="PANTHER" id="PTHR22754:SF32">
    <property type="entry name" value="DISCO-INTERACTING PROTEIN 2"/>
    <property type="match status" value="1"/>
</dbReference>
<dbReference type="GO" id="GO:0070566">
    <property type="term" value="F:adenylyltransferase activity"/>
    <property type="evidence" value="ECO:0007669"/>
    <property type="project" value="TreeGrafter"/>
</dbReference>
<accession>A0A124I1Z0</accession>
<dbReference type="InterPro" id="IPR020845">
    <property type="entry name" value="AMP-binding_CS"/>
</dbReference>
<name>A0A124I1Z0_9ACTN</name>
<comment type="caution">
    <text evidence="3">The sequence shown here is derived from an EMBL/GenBank/DDBJ whole genome shotgun (WGS) entry which is preliminary data.</text>
</comment>
<dbReference type="OrthoDB" id="3671040at2"/>
<dbReference type="Gene3D" id="3.40.50.12780">
    <property type="entry name" value="N-terminal domain of ligase-like"/>
    <property type="match status" value="1"/>
</dbReference>
<evidence type="ECO:0000256" key="1">
    <source>
        <dbReference type="ARBA" id="ARBA00006432"/>
    </source>
</evidence>
<gene>
    <name evidence="3" type="ORF">AQJ64_30010</name>
</gene>
<dbReference type="STRING" id="1943.AQJ64_30010"/>
<evidence type="ECO:0000313" key="4">
    <source>
        <dbReference type="Proteomes" id="UP000052982"/>
    </source>
</evidence>
<feature type="domain" description="AMP-dependent synthetase/ligase" evidence="2">
    <location>
        <begin position="11"/>
        <end position="335"/>
    </location>
</feature>
<dbReference type="Proteomes" id="UP000052982">
    <property type="component" value="Unassembled WGS sequence"/>
</dbReference>
<protein>
    <recommendedName>
        <fullName evidence="2">AMP-dependent synthetase/ligase domain-containing protein</fullName>
    </recommendedName>
</protein>
<sequence length="351" mass="37786">MSVFFPDFVLQHARDRPERPAVVFAGHDTPDETVTYAELDRSARRIAHWLGGAGVAEGDRVLLLLPTGLAFVKAFLGCMYAGTVPVPAPQPGGQRHHLARTAGIARDAAVSAVFTDRDSLDGVAEWLREDGFGTVLCETAAGAEAGGDEAAWRRPGNAGPGALAFLQYTSGSTSDPKGVMVAHGHLGHNLALMQAALQVDGGDDFCSWLPLYHDMGLIGLLLLPLYLGSTTTLMSAVDFLKRPQLWLEIVDRQRVAVTSAPSFAYDLCARRLSDDQVARLDLSQWRIACNGAEPIDPAVLERFAKRFAPAGFRGTSFLPCYGMAETTLFISGRPPAEEPLVLDVDPTTRSR</sequence>
<dbReference type="PANTHER" id="PTHR22754">
    <property type="entry name" value="DISCO-INTERACTING PROTEIN 2 DIP2 -RELATED"/>
    <property type="match status" value="1"/>
</dbReference>
<evidence type="ECO:0000313" key="3">
    <source>
        <dbReference type="EMBL" id="KUN78976.1"/>
    </source>
</evidence>
<dbReference type="Pfam" id="PF00501">
    <property type="entry name" value="AMP-binding"/>
    <property type="match status" value="1"/>
</dbReference>
<reference evidence="3 4" key="1">
    <citation type="submission" date="2015-10" db="EMBL/GenBank/DDBJ databases">
        <title>Draft genome sequence of Streptomyces griseoruber DSM 40281, type strain for the species Streptomyces griseoruber.</title>
        <authorList>
            <person name="Ruckert C."/>
            <person name="Winkler A."/>
            <person name="Kalinowski J."/>
            <person name="Kampfer P."/>
            <person name="Glaeser S."/>
        </authorList>
    </citation>
    <scope>NUCLEOTIDE SEQUENCE [LARGE SCALE GENOMIC DNA]</scope>
    <source>
        <strain evidence="3 4">DSM 40281</strain>
    </source>
</reference>